<protein>
    <submittedName>
        <fullName evidence="5">Sugar kinase</fullName>
    </submittedName>
</protein>
<dbReference type="EMBL" id="QJKK01000005">
    <property type="protein sequence ID" value="RAL24139.1"/>
    <property type="molecule type" value="Genomic_DNA"/>
</dbReference>
<organism evidence="5 6">
    <name type="scientific">Thermoflavimicrobium daqui</name>
    <dbReference type="NCBI Taxonomy" id="2137476"/>
    <lineage>
        <taxon>Bacteria</taxon>
        <taxon>Bacillati</taxon>
        <taxon>Bacillota</taxon>
        <taxon>Bacilli</taxon>
        <taxon>Bacillales</taxon>
        <taxon>Thermoactinomycetaceae</taxon>
        <taxon>Thermoflavimicrobium</taxon>
    </lineage>
</organism>
<keyword evidence="6" id="KW-1185">Reference proteome</keyword>
<feature type="domain" description="Carbohydrate kinase PfkB" evidence="4">
    <location>
        <begin position="4"/>
        <end position="310"/>
    </location>
</feature>
<dbReference type="GO" id="GO:0016301">
    <property type="term" value="F:kinase activity"/>
    <property type="evidence" value="ECO:0007669"/>
    <property type="project" value="UniProtKB-KW"/>
</dbReference>
<dbReference type="OrthoDB" id="9813569at2"/>
<reference evidence="5 6" key="1">
    <citation type="submission" date="2018-06" db="EMBL/GenBank/DDBJ databases">
        <title>Thermoflavimicrobium daqus sp. nov., a thermophilic microbe isolated from Moutai-flavour Daqu.</title>
        <authorList>
            <person name="Wang X."/>
            <person name="Zhou H."/>
        </authorList>
    </citation>
    <scope>NUCLEOTIDE SEQUENCE [LARGE SCALE GENOMIC DNA]</scope>
    <source>
        <strain evidence="5 6">FBKL4.011</strain>
    </source>
</reference>
<comment type="caution">
    <text evidence="5">The sequence shown here is derived from an EMBL/GenBank/DDBJ whole genome shotgun (WGS) entry which is preliminary data.</text>
</comment>
<evidence type="ECO:0000256" key="3">
    <source>
        <dbReference type="ARBA" id="ARBA00022777"/>
    </source>
</evidence>
<dbReference type="SUPFAM" id="SSF53613">
    <property type="entry name" value="Ribokinase-like"/>
    <property type="match status" value="1"/>
</dbReference>
<dbReference type="AlphaFoldDB" id="A0A364K4E8"/>
<keyword evidence="2" id="KW-0808">Transferase</keyword>
<dbReference type="Pfam" id="PF00294">
    <property type="entry name" value="PfkB"/>
    <property type="match status" value="1"/>
</dbReference>
<gene>
    <name evidence="5" type="ORF">DL897_10645</name>
</gene>
<dbReference type="InterPro" id="IPR029056">
    <property type="entry name" value="Ribokinase-like"/>
</dbReference>
<keyword evidence="3 5" id="KW-0418">Kinase</keyword>
<dbReference type="InterPro" id="IPR052700">
    <property type="entry name" value="Carb_kinase_PfkB-like"/>
</dbReference>
<evidence type="ECO:0000313" key="5">
    <source>
        <dbReference type="EMBL" id="RAL24139.1"/>
    </source>
</evidence>
<dbReference type="CDD" id="cd01166">
    <property type="entry name" value="KdgK"/>
    <property type="match status" value="1"/>
</dbReference>
<dbReference type="Gene3D" id="3.40.1190.20">
    <property type="match status" value="1"/>
</dbReference>
<sequence length="336" mass="37655">MRNQILALGEVMMRLEVPHFQKLKQSRTLAYSFSGTGVNVLSGLSHLGHEVALVSSLPNNPLGDAAISYIQSLGISTSYVIQQGNYIGMYFLEKGYGLRPSTVTYTNRLESSFCQSVITDYDLDDIFTHAKAIHICGISLAISSSVRNLVFSFAEEAKRRGVQIVFDCNYRPKLWKNGELAKPWYERMLSLADICFMTEKDAIGILEMQTTGTTRQEQIEDLIPRVIQQYQIQTIAGTIRTVMSIEEHQLQGFLWQNNSITYSKPYYFKVLERIGGGDGFASGLLHGILSQYPPHKMIEFATAAGVYAHTTCGDSPIATIDDIYMLMNNESVELDR</sequence>
<accession>A0A364K4E8</accession>
<evidence type="ECO:0000256" key="1">
    <source>
        <dbReference type="ARBA" id="ARBA00010688"/>
    </source>
</evidence>
<dbReference type="RefSeq" id="WP_113659132.1">
    <property type="nucleotide sequence ID" value="NZ_KZ845667.1"/>
</dbReference>
<reference evidence="5 6" key="2">
    <citation type="submission" date="2018-06" db="EMBL/GenBank/DDBJ databases">
        <authorList>
            <person name="Zhirakovskaya E."/>
        </authorList>
    </citation>
    <scope>NUCLEOTIDE SEQUENCE [LARGE SCALE GENOMIC DNA]</scope>
    <source>
        <strain evidence="5 6">FBKL4.011</strain>
    </source>
</reference>
<dbReference type="PANTHER" id="PTHR43320">
    <property type="entry name" value="SUGAR KINASE"/>
    <property type="match status" value="1"/>
</dbReference>
<evidence type="ECO:0000259" key="4">
    <source>
        <dbReference type="Pfam" id="PF00294"/>
    </source>
</evidence>
<evidence type="ECO:0000313" key="6">
    <source>
        <dbReference type="Proteomes" id="UP000251213"/>
    </source>
</evidence>
<dbReference type="InterPro" id="IPR011611">
    <property type="entry name" value="PfkB_dom"/>
</dbReference>
<dbReference type="PANTHER" id="PTHR43320:SF2">
    <property type="entry name" value="2-DEHYDRO-3-DEOXYGLUCONOKINASE_2-DEHYDRO-3-DEOXYGALACTONOKINASE"/>
    <property type="match status" value="1"/>
</dbReference>
<dbReference type="Proteomes" id="UP000251213">
    <property type="component" value="Unassembled WGS sequence"/>
</dbReference>
<evidence type="ECO:0000256" key="2">
    <source>
        <dbReference type="ARBA" id="ARBA00022679"/>
    </source>
</evidence>
<name>A0A364K4E8_9BACL</name>
<comment type="similarity">
    <text evidence="1">Belongs to the carbohydrate kinase PfkB family.</text>
</comment>
<proteinExistence type="inferred from homology"/>